<dbReference type="PROSITE" id="PS00636">
    <property type="entry name" value="DNAJ_1"/>
    <property type="match status" value="1"/>
</dbReference>
<dbReference type="GO" id="GO:0042026">
    <property type="term" value="P:protein refolding"/>
    <property type="evidence" value="ECO:0007669"/>
    <property type="project" value="TreeGrafter"/>
</dbReference>
<dbReference type="Pfam" id="PF00226">
    <property type="entry name" value="DnaJ"/>
    <property type="match status" value="1"/>
</dbReference>
<dbReference type="PANTHER" id="PTHR43096:SF52">
    <property type="entry name" value="DNAJ HOMOLOG 1, MITOCHONDRIAL-RELATED"/>
    <property type="match status" value="1"/>
</dbReference>
<keyword evidence="4" id="KW-0862">Zinc</keyword>
<protein>
    <submittedName>
        <fullName evidence="8">Molecular chaperone DnaJ</fullName>
    </submittedName>
</protein>
<gene>
    <name evidence="8" type="ORF">DJ013_15595</name>
</gene>
<dbReference type="Proteomes" id="UP000249873">
    <property type="component" value="Chromosome"/>
</dbReference>
<feature type="compositionally biased region" description="Basic and acidic residues" evidence="6">
    <location>
        <begin position="59"/>
        <end position="69"/>
    </location>
</feature>
<keyword evidence="3" id="KW-0863">Zinc-finger</keyword>
<dbReference type="Gene3D" id="1.10.287.110">
    <property type="entry name" value="DnaJ domain"/>
    <property type="match status" value="1"/>
</dbReference>
<keyword evidence="5" id="KW-0143">Chaperone</keyword>
<dbReference type="InterPro" id="IPR001623">
    <property type="entry name" value="DnaJ_domain"/>
</dbReference>
<dbReference type="PRINTS" id="PR00625">
    <property type="entry name" value="JDOMAIN"/>
</dbReference>
<dbReference type="EMBL" id="CP029480">
    <property type="protein sequence ID" value="AWV99510.1"/>
    <property type="molecule type" value="Genomic_DNA"/>
</dbReference>
<keyword evidence="9" id="KW-1185">Reference proteome</keyword>
<accession>A0A2Z4GEB1</accession>
<feature type="region of interest" description="Disordered" evidence="6">
    <location>
        <begin position="50"/>
        <end position="69"/>
    </location>
</feature>
<dbReference type="InterPro" id="IPR002939">
    <property type="entry name" value="DnaJ_C"/>
</dbReference>
<evidence type="ECO:0000256" key="4">
    <source>
        <dbReference type="ARBA" id="ARBA00022833"/>
    </source>
</evidence>
<evidence type="ECO:0000259" key="7">
    <source>
        <dbReference type="PROSITE" id="PS50076"/>
    </source>
</evidence>
<dbReference type="InterPro" id="IPR008971">
    <property type="entry name" value="HSP40/DnaJ_pept-bd"/>
</dbReference>
<evidence type="ECO:0000313" key="9">
    <source>
        <dbReference type="Proteomes" id="UP000249873"/>
    </source>
</evidence>
<dbReference type="PROSITE" id="PS50076">
    <property type="entry name" value="DNAJ_2"/>
    <property type="match status" value="1"/>
</dbReference>
<evidence type="ECO:0000256" key="3">
    <source>
        <dbReference type="ARBA" id="ARBA00022771"/>
    </source>
</evidence>
<proteinExistence type="predicted"/>
<dbReference type="OrthoDB" id="9779889at2"/>
<dbReference type="AlphaFoldDB" id="A0A2Z4GEB1"/>
<dbReference type="GO" id="GO:0051082">
    <property type="term" value="F:unfolded protein binding"/>
    <property type="evidence" value="ECO:0007669"/>
    <property type="project" value="InterPro"/>
</dbReference>
<dbReference type="RefSeq" id="WP_111372878.1">
    <property type="nucleotide sequence ID" value="NZ_CP029480.1"/>
</dbReference>
<evidence type="ECO:0000256" key="1">
    <source>
        <dbReference type="ARBA" id="ARBA00022723"/>
    </source>
</evidence>
<dbReference type="FunFam" id="2.60.260.20:FF:000005">
    <property type="entry name" value="Chaperone protein dnaJ 1, mitochondrial"/>
    <property type="match status" value="1"/>
</dbReference>
<evidence type="ECO:0000313" key="8">
    <source>
        <dbReference type="EMBL" id="AWV99510.1"/>
    </source>
</evidence>
<dbReference type="GO" id="GO:0008270">
    <property type="term" value="F:zinc ion binding"/>
    <property type="evidence" value="ECO:0007669"/>
    <property type="project" value="UniProtKB-KW"/>
</dbReference>
<reference evidence="8 9" key="1">
    <citation type="submission" date="2018-05" db="EMBL/GenBank/DDBJ databases">
        <title>Complete genome sequence of Arcticibacterium luteifluviistationis SM1504T, a cytophagaceae bacterium isolated from Arctic surface seawater.</title>
        <authorList>
            <person name="Li Y."/>
            <person name="Qin Q.-L."/>
        </authorList>
    </citation>
    <scope>NUCLEOTIDE SEQUENCE [LARGE SCALE GENOMIC DNA]</scope>
    <source>
        <strain evidence="8 9">SM1504</strain>
    </source>
</reference>
<dbReference type="SUPFAM" id="SSF49493">
    <property type="entry name" value="HSP40/DnaJ peptide-binding domain"/>
    <property type="match status" value="2"/>
</dbReference>
<keyword evidence="1" id="KW-0479">Metal-binding</keyword>
<evidence type="ECO:0000256" key="6">
    <source>
        <dbReference type="SAM" id="MobiDB-lite"/>
    </source>
</evidence>
<dbReference type="InterPro" id="IPR018253">
    <property type="entry name" value="DnaJ_domain_CS"/>
</dbReference>
<sequence>MQFKDYYKILGLEKSATADDIKKAYRKLARKSHPDLHPDKPDAKIKFQELNEANEVLSDPEKRKKYDKYGKDWKHGEEFESAQKQRRSQQSAYGGSNDFSDYFESMFGGSSGGRRSAPKFRGQDFNAQLSLKLTDVLEERKQVLTVNGKSIRLTIPAGISDEQTIKIAGYGGEGRNGGPKGDLLITFSVENDTSFKRVGANLYFTQSIDLYSAVLGGEVIIETLTGKVKVKVPAESSNDSKIKLSGKGMPVYKKKDSFGDLIVTFKIETPKNLTEEEKELFQKLAKLRNDGN</sequence>
<evidence type="ECO:0000256" key="2">
    <source>
        <dbReference type="ARBA" id="ARBA00022737"/>
    </source>
</evidence>
<dbReference type="CDD" id="cd06257">
    <property type="entry name" value="DnaJ"/>
    <property type="match status" value="1"/>
</dbReference>
<evidence type="ECO:0000256" key="5">
    <source>
        <dbReference type="ARBA" id="ARBA00023186"/>
    </source>
</evidence>
<dbReference type="KEGG" id="als:DJ013_15595"/>
<organism evidence="8 9">
    <name type="scientific">Arcticibacterium luteifluviistationis</name>
    <dbReference type="NCBI Taxonomy" id="1784714"/>
    <lineage>
        <taxon>Bacteria</taxon>
        <taxon>Pseudomonadati</taxon>
        <taxon>Bacteroidota</taxon>
        <taxon>Cytophagia</taxon>
        <taxon>Cytophagales</taxon>
        <taxon>Leadbetterellaceae</taxon>
        <taxon>Arcticibacterium</taxon>
    </lineage>
</organism>
<dbReference type="Gene3D" id="2.60.260.20">
    <property type="entry name" value="Urease metallochaperone UreE, N-terminal domain"/>
    <property type="match status" value="2"/>
</dbReference>
<dbReference type="InterPro" id="IPR036869">
    <property type="entry name" value="J_dom_sf"/>
</dbReference>
<dbReference type="SUPFAM" id="SSF46565">
    <property type="entry name" value="Chaperone J-domain"/>
    <property type="match status" value="1"/>
</dbReference>
<keyword evidence="2" id="KW-0677">Repeat</keyword>
<feature type="region of interest" description="Disordered" evidence="6">
    <location>
        <begin position="77"/>
        <end position="97"/>
    </location>
</feature>
<name>A0A2Z4GEB1_9BACT</name>
<feature type="domain" description="J" evidence="7">
    <location>
        <begin position="5"/>
        <end position="70"/>
    </location>
</feature>
<dbReference type="Pfam" id="PF01556">
    <property type="entry name" value="DnaJ_C"/>
    <property type="match status" value="1"/>
</dbReference>
<dbReference type="SMART" id="SM00271">
    <property type="entry name" value="DnaJ"/>
    <property type="match status" value="1"/>
</dbReference>
<dbReference type="PANTHER" id="PTHR43096">
    <property type="entry name" value="DNAJ HOMOLOG 1, MITOCHONDRIAL-RELATED"/>
    <property type="match status" value="1"/>
</dbReference>
<dbReference type="GO" id="GO:0005737">
    <property type="term" value="C:cytoplasm"/>
    <property type="evidence" value="ECO:0007669"/>
    <property type="project" value="TreeGrafter"/>
</dbReference>
<dbReference type="CDD" id="cd10747">
    <property type="entry name" value="DnaJ_C"/>
    <property type="match status" value="1"/>
</dbReference>